<proteinExistence type="predicted"/>
<sequence>MTRFLASEILNHLIITVDIGIDFPQQPDSRENNEIHDGLFYFNISGLKPLSLPNLGNYLKQPTVEDQLVGIMGALKLSGIQVNGTISGRTLCSFLFRFVHDVRIDSASFAKLDALEQEKIRHEIRIGCNEANFFRVGNKTEIYSVDSGDPMVFCYDS</sequence>
<protein>
    <submittedName>
        <fullName evidence="1">Uncharacterized protein</fullName>
    </submittedName>
</protein>
<dbReference type="EMBL" id="LNIX01000010">
    <property type="protein sequence ID" value="OXA49117.1"/>
    <property type="molecule type" value="Genomic_DNA"/>
</dbReference>
<evidence type="ECO:0000313" key="1">
    <source>
        <dbReference type="EMBL" id="OXA49117.1"/>
    </source>
</evidence>
<keyword evidence="2" id="KW-1185">Reference proteome</keyword>
<gene>
    <name evidence="1" type="ORF">Fcan01_16074</name>
</gene>
<dbReference type="Proteomes" id="UP000198287">
    <property type="component" value="Unassembled WGS sequence"/>
</dbReference>
<evidence type="ECO:0000313" key="2">
    <source>
        <dbReference type="Proteomes" id="UP000198287"/>
    </source>
</evidence>
<accession>A0A226DWM3</accession>
<comment type="caution">
    <text evidence="1">The sequence shown here is derived from an EMBL/GenBank/DDBJ whole genome shotgun (WGS) entry which is preliminary data.</text>
</comment>
<organism evidence="1 2">
    <name type="scientific">Folsomia candida</name>
    <name type="common">Springtail</name>
    <dbReference type="NCBI Taxonomy" id="158441"/>
    <lineage>
        <taxon>Eukaryota</taxon>
        <taxon>Metazoa</taxon>
        <taxon>Ecdysozoa</taxon>
        <taxon>Arthropoda</taxon>
        <taxon>Hexapoda</taxon>
        <taxon>Collembola</taxon>
        <taxon>Entomobryomorpha</taxon>
        <taxon>Isotomoidea</taxon>
        <taxon>Isotomidae</taxon>
        <taxon>Proisotominae</taxon>
        <taxon>Folsomia</taxon>
    </lineage>
</organism>
<reference evidence="1 2" key="1">
    <citation type="submission" date="2015-12" db="EMBL/GenBank/DDBJ databases">
        <title>The genome of Folsomia candida.</title>
        <authorList>
            <person name="Faddeeva A."/>
            <person name="Derks M.F."/>
            <person name="Anvar Y."/>
            <person name="Smit S."/>
            <person name="Van Straalen N."/>
            <person name="Roelofs D."/>
        </authorList>
    </citation>
    <scope>NUCLEOTIDE SEQUENCE [LARGE SCALE GENOMIC DNA]</scope>
    <source>
        <strain evidence="1 2">VU population</strain>
        <tissue evidence="1">Whole body</tissue>
    </source>
</reference>
<dbReference type="AlphaFoldDB" id="A0A226DWM3"/>
<name>A0A226DWM3_FOLCA</name>